<accession>A0A9P8RFD9</accession>
<protein>
    <submittedName>
        <fullName evidence="2">Uncharacterized protein</fullName>
    </submittedName>
</protein>
<dbReference type="OrthoDB" id="45365at2759"/>
<organism evidence="2 3">
    <name type="scientific">Truncatella angustata</name>
    <dbReference type="NCBI Taxonomy" id="152316"/>
    <lineage>
        <taxon>Eukaryota</taxon>
        <taxon>Fungi</taxon>
        <taxon>Dikarya</taxon>
        <taxon>Ascomycota</taxon>
        <taxon>Pezizomycotina</taxon>
        <taxon>Sordariomycetes</taxon>
        <taxon>Xylariomycetidae</taxon>
        <taxon>Amphisphaeriales</taxon>
        <taxon>Sporocadaceae</taxon>
        <taxon>Truncatella</taxon>
    </lineage>
</organism>
<proteinExistence type="predicted"/>
<sequence>MDSFRLTHLYQFLSFGWPPHIAWPTLRHARTIRRVPEQIVAVGWALTVVGGLFSQMREHSELVAIFYIAVTGYMVIYAVLYNKYAAYLQPVRKERVKLLRKEKFITDLLSAAHHQPADPSTAANLDSQIQEREDVYCETITQLESHYQSAVRYVKGTEVMLKRMKDELFKYKSENARLKHENFQFQELPPASLHSSIPQPINA</sequence>
<dbReference type="GeneID" id="70129999"/>
<evidence type="ECO:0000256" key="1">
    <source>
        <dbReference type="SAM" id="Phobius"/>
    </source>
</evidence>
<keyword evidence="1" id="KW-1133">Transmembrane helix</keyword>
<evidence type="ECO:0000313" key="3">
    <source>
        <dbReference type="Proteomes" id="UP000758603"/>
    </source>
</evidence>
<dbReference type="RefSeq" id="XP_045951376.1">
    <property type="nucleotide sequence ID" value="XM_046101107.1"/>
</dbReference>
<evidence type="ECO:0000313" key="2">
    <source>
        <dbReference type="EMBL" id="KAH6643446.1"/>
    </source>
</evidence>
<dbReference type="Proteomes" id="UP000758603">
    <property type="component" value="Unassembled WGS sequence"/>
</dbReference>
<comment type="caution">
    <text evidence="2">The sequence shown here is derived from an EMBL/GenBank/DDBJ whole genome shotgun (WGS) entry which is preliminary data.</text>
</comment>
<feature type="transmembrane region" description="Helical" evidence="1">
    <location>
        <begin position="39"/>
        <end position="56"/>
    </location>
</feature>
<keyword evidence="1" id="KW-0812">Transmembrane</keyword>
<gene>
    <name evidence="2" type="ORF">BKA67DRAFT_542398</name>
</gene>
<dbReference type="AlphaFoldDB" id="A0A9P8RFD9"/>
<keyword evidence="3" id="KW-1185">Reference proteome</keyword>
<name>A0A9P8RFD9_9PEZI</name>
<dbReference type="EMBL" id="JAGPXC010000013">
    <property type="protein sequence ID" value="KAH6643446.1"/>
    <property type="molecule type" value="Genomic_DNA"/>
</dbReference>
<feature type="transmembrane region" description="Helical" evidence="1">
    <location>
        <begin position="62"/>
        <end position="80"/>
    </location>
</feature>
<keyword evidence="1" id="KW-0472">Membrane</keyword>
<reference evidence="2" key="1">
    <citation type="journal article" date="2021" name="Nat. Commun.">
        <title>Genetic determinants of endophytism in the Arabidopsis root mycobiome.</title>
        <authorList>
            <person name="Mesny F."/>
            <person name="Miyauchi S."/>
            <person name="Thiergart T."/>
            <person name="Pickel B."/>
            <person name="Atanasova L."/>
            <person name="Karlsson M."/>
            <person name="Huettel B."/>
            <person name="Barry K.W."/>
            <person name="Haridas S."/>
            <person name="Chen C."/>
            <person name="Bauer D."/>
            <person name="Andreopoulos W."/>
            <person name="Pangilinan J."/>
            <person name="LaButti K."/>
            <person name="Riley R."/>
            <person name="Lipzen A."/>
            <person name="Clum A."/>
            <person name="Drula E."/>
            <person name="Henrissat B."/>
            <person name="Kohler A."/>
            <person name="Grigoriev I.V."/>
            <person name="Martin F.M."/>
            <person name="Hacquard S."/>
        </authorList>
    </citation>
    <scope>NUCLEOTIDE SEQUENCE</scope>
    <source>
        <strain evidence="2">MPI-SDFR-AT-0073</strain>
    </source>
</reference>